<reference evidence="1" key="1">
    <citation type="submission" date="2022-06" db="EMBL/GenBank/DDBJ databases">
        <title>Sequencing the genomes of 1000 actinobacteria strains.</title>
        <authorList>
            <person name="Klenk H.-P."/>
        </authorList>
    </citation>
    <scope>NUCLEOTIDE SEQUENCE</scope>
    <source>
        <strain evidence="1">DSM 46694</strain>
    </source>
</reference>
<dbReference type="EMBL" id="JAMZEB010000002">
    <property type="protein sequence ID" value="MCP2363489.1"/>
    <property type="molecule type" value="Genomic_DNA"/>
</dbReference>
<dbReference type="RefSeq" id="WP_253755107.1">
    <property type="nucleotide sequence ID" value="NZ_BAABKA010000006.1"/>
</dbReference>
<comment type="caution">
    <text evidence="1">The sequence shown here is derived from an EMBL/GenBank/DDBJ whole genome shotgun (WGS) entry which is preliminary data.</text>
</comment>
<accession>A0A9X2K8F5</accession>
<gene>
    <name evidence="1" type="ORF">HD597_010509</name>
</gene>
<keyword evidence="2" id="KW-1185">Reference proteome</keyword>
<sequence>MLHVWSGDEDYWDSVRVESPEPFAHGSGLALFEAAHARLSSVGVRVPGLYFADGGRGLYPADVAVIEDVRGGTLEARLGGAEPIGRAAAELEERLREASYRAGGHRRVRTGRQPLRRRPFWSTLRKVS</sequence>
<organism evidence="1 2">
    <name type="scientific">Nonomuraea thailandensis</name>
    <dbReference type="NCBI Taxonomy" id="1188745"/>
    <lineage>
        <taxon>Bacteria</taxon>
        <taxon>Bacillati</taxon>
        <taxon>Actinomycetota</taxon>
        <taxon>Actinomycetes</taxon>
        <taxon>Streptosporangiales</taxon>
        <taxon>Streptosporangiaceae</taxon>
        <taxon>Nonomuraea</taxon>
    </lineage>
</organism>
<dbReference type="Proteomes" id="UP001139648">
    <property type="component" value="Unassembled WGS sequence"/>
</dbReference>
<evidence type="ECO:0000313" key="2">
    <source>
        <dbReference type="Proteomes" id="UP001139648"/>
    </source>
</evidence>
<evidence type="ECO:0000313" key="1">
    <source>
        <dbReference type="EMBL" id="MCP2363489.1"/>
    </source>
</evidence>
<name>A0A9X2K8F5_9ACTN</name>
<proteinExistence type="predicted"/>
<dbReference type="AlphaFoldDB" id="A0A9X2K8F5"/>
<protein>
    <submittedName>
        <fullName evidence="1">Uncharacterized protein</fullName>
    </submittedName>
</protein>